<feature type="domain" description="Peptidase S1" evidence="5">
    <location>
        <begin position="26"/>
        <end position="270"/>
    </location>
</feature>
<dbReference type="SUPFAM" id="SSF50494">
    <property type="entry name" value="Trypsin-like serine proteases"/>
    <property type="match status" value="1"/>
</dbReference>
<comment type="similarity">
    <text evidence="1">Belongs to the peptidase S1 family.</text>
</comment>
<reference evidence="6 7" key="1">
    <citation type="submission" date="2019-10" db="EMBL/GenBank/DDBJ databases">
        <title>Complete genome sequence of Vibrio sp. strain THAF100, isolated from non-filtered water from the water column of tank 6 of a marine aquarium containing stony-coral fragments. Water maintained at 26 degree C.</title>
        <authorList>
            <person name="Ruckert C."/>
            <person name="Franco A."/>
            <person name="Kalinowski J."/>
            <person name="Glaeser S."/>
        </authorList>
    </citation>
    <scope>NUCLEOTIDE SEQUENCE [LARGE SCALE GENOMIC DNA]</scope>
    <source>
        <strain evidence="6 7">THAF100</strain>
        <plasmid evidence="7">pthaf100_a</plasmid>
    </source>
</reference>
<dbReference type="PANTHER" id="PTHR24276">
    <property type="entry name" value="POLYSERASE-RELATED"/>
    <property type="match status" value="1"/>
</dbReference>
<dbReference type="Proteomes" id="UP000326936">
    <property type="component" value="Plasmid pTHAF100_a"/>
</dbReference>
<dbReference type="PROSITE" id="PS00135">
    <property type="entry name" value="TRYPSIN_SER"/>
    <property type="match status" value="1"/>
</dbReference>
<dbReference type="InterPro" id="IPR043504">
    <property type="entry name" value="Peptidase_S1_PA_chymotrypsin"/>
</dbReference>
<keyword evidence="7" id="KW-1185">Reference proteome</keyword>
<organism evidence="6 7">
    <name type="scientific">Vibrio aquimaris</name>
    <dbReference type="NCBI Taxonomy" id="2587862"/>
    <lineage>
        <taxon>Bacteria</taxon>
        <taxon>Pseudomonadati</taxon>
        <taxon>Pseudomonadota</taxon>
        <taxon>Gammaproteobacteria</taxon>
        <taxon>Vibrionales</taxon>
        <taxon>Vibrionaceae</taxon>
        <taxon>Vibrio</taxon>
    </lineage>
</organism>
<dbReference type="AlphaFoldDB" id="A0A5P9CQA8"/>
<dbReference type="InterPro" id="IPR033116">
    <property type="entry name" value="TRYPSIN_SER"/>
</dbReference>
<dbReference type="OrthoDB" id="9813836at2"/>
<evidence type="ECO:0000313" key="6">
    <source>
        <dbReference type="EMBL" id="QFT28121.1"/>
    </source>
</evidence>
<dbReference type="PROSITE" id="PS50240">
    <property type="entry name" value="TRYPSIN_DOM"/>
    <property type="match status" value="1"/>
</dbReference>
<evidence type="ECO:0000259" key="5">
    <source>
        <dbReference type="PROSITE" id="PS50240"/>
    </source>
</evidence>
<proteinExistence type="inferred from homology"/>
<dbReference type="GO" id="GO:0006508">
    <property type="term" value="P:proteolysis"/>
    <property type="evidence" value="ECO:0007669"/>
    <property type="project" value="UniProtKB-KW"/>
</dbReference>
<evidence type="ECO:0000256" key="2">
    <source>
        <dbReference type="ARBA" id="ARBA00023157"/>
    </source>
</evidence>
<keyword evidence="3" id="KW-0720">Serine protease</keyword>
<dbReference type="InterPro" id="IPR018114">
    <property type="entry name" value="TRYPSIN_HIS"/>
</dbReference>
<dbReference type="InterPro" id="IPR001314">
    <property type="entry name" value="Peptidase_S1A"/>
</dbReference>
<feature type="chain" id="PRO_5024918939" evidence="4">
    <location>
        <begin position="20"/>
        <end position="342"/>
    </location>
</feature>
<evidence type="ECO:0000256" key="1">
    <source>
        <dbReference type="ARBA" id="ARBA00007664"/>
    </source>
</evidence>
<dbReference type="EMBL" id="CP045351">
    <property type="protein sequence ID" value="QFT28121.1"/>
    <property type="molecule type" value="Genomic_DNA"/>
</dbReference>
<dbReference type="Pfam" id="PF00089">
    <property type="entry name" value="Trypsin"/>
    <property type="match status" value="1"/>
</dbReference>
<sequence length="342" mass="36760" precursor="true">MKALLGFLGFMLVLSRAMANDVSAYIVNGTNVSNAATYPSFASMFFISGASYSNYCGATMLNSQYALTAAHCIYENPSTMLNTYIIPQLLDESTYASAEKARALEFYFPSDYIDSGSVLWPNDIAVIKLESPLSSVPDYTYLLNMTINNSFSASDTYIAIGHGQIAGNVSGGTILQQTNLDYVSLNDCRSQYGLVTDKQICFGGAQSGGYKNSTCNGDSGGPVYIESGSQYIQIGITSFGPGSCGDASLTVTSVFTDVYDYIGWINQVINGQEVPKYYVATVNGQRTLVSNIITSNSNSNSNSDSGGSINLICLVVLLVMGLFKEQRSNSQSRLFKGCIMIK</sequence>
<protein>
    <submittedName>
        <fullName evidence="6">Trypsin-like protease</fullName>
        <ecNumber evidence="6">3.4.21.-</ecNumber>
    </submittedName>
</protein>
<dbReference type="PANTHER" id="PTHR24276:SF98">
    <property type="entry name" value="FI18310P1-RELATED"/>
    <property type="match status" value="1"/>
</dbReference>
<dbReference type="InterPro" id="IPR050430">
    <property type="entry name" value="Peptidase_S1"/>
</dbReference>
<dbReference type="InterPro" id="IPR009003">
    <property type="entry name" value="Peptidase_S1_PA"/>
</dbReference>
<dbReference type="KEGG" id="vaq:FIV01_17155"/>
<dbReference type="SMART" id="SM00020">
    <property type="entry name" value="Tryp_SPc"/>
    <property type="match status" value="1"/>
</dbReference>
<feature type="signal peptide" evidence="4">
    <location>
        <begin position="1"/>
        <end position="19"/>
    </location>
</feature>
<dbReference type="CDD" id="cd00190">
    <property type="entry name" value="Tryp_SPc"/>
    <property type="match status" value="1"/>
</dbReference>
<dbReference type="InterPro" id="IPR001254">
    <property type="entry name" value="Trypsin_dom"/>
</dbReference>
<name>A0A5P9CQA8_9VIBR</name>
<dbReference type="PRINTS" id="PR00722">
    <property type="entry name" value="CHYMOTRYPSIN"/>
</dbReference>
<keyword evidence="2" id="KW-1015">Disulfide bond</keyword>
<dbReference type="Gene3D" id="2.40.10.10">
    <property type="entry name" value="Trypsin-like serine proteases"/>
    <property type="match status" value="1"/>
</dbReference>
<gene>
    <name evidence="6" type="primary">tlp2</name>
    <name evidence="6" type="ORF">FIV01_17155</name>
</gene>
<evidence type="ECO:0000313" key="7">
    <source>
        <dbReference type="Proteomes" id="UP000326936"/>
    </source>
</evidence>
<keyword evidence="3 6" id="KW-0378">Hydrolase</keyword>
<dbReference type="RefSeq" id="WP_152432164.1">
    <property type="nucleotide sequence ID" value="NZ_CBCSDK010000008.1"/>
</dbReference>
<dbReference type="EC" id="3.4.21.-" evidence="6"/>
<geneLocation type="plasmid" evidence="7">
    <name>pthaf100_a</name>
</geneLocation>
<dbReference type="GO" id="GO:0004252">
    <property type="term" value="F:serine-type endopeptidase activity"/>
    <property type="evidence" value="ECO:0007669"/>
    <property type="project" value="InterPro"/>
</dbReference>
<evidence type="ECO:0000256" key="3">
    <source>
        <dbReference type="RuleBase" id="RU363034"/>
    </source>
</evidence>
<evidence type="ECO:0000256" key="4">
    <source>
        <dbReference type="SAM" id="SignalP"/>
    </source>
</evidence>
<dbReference type="PROSITE" id="PS00134">
    <property type="entry name" value="TRYPSIN_HIS"/>
    <property type="match status" value="1"/>
</dbReference>
<accession>A0A5P9CQA8</accession>
<keyword evidence="4" id="KW-0732">Signal</keyword>
<keyword evidence="3 6" id="KW-0645">Protease</keyword>
<keyword evidence="6" id="KW-0614">Plasmid</keyword>